<dbReference type="AlphaFoldDB" id="A0A238UVA1"/>
<dbReference type="EMBL" id="FZNK01000001">
    <property type="protein sequence ID" value="SNR25831.1"/>
    <property type="molecule type" value="Genomic_DNA"/>
</dbReference>
<gene>
    <name evidence="1" type="ORF">SAMN06266787_101436</name>
</gene>
<proteinExistence type="predicted"/>
<dbReference type="Gene3D" id="3.60.15.10">
    <property type="entry name" value="Ribonuclease Z/Hydroxyacylglutathione hydrolase-like"/>
    <property type="match status" value="1"/>
</dbReference>
<dbReference type="InterPro" id="IPR036866">
    <property type="entry name" value="RibonucZ/Hydroxyglut_hydro"/>
</dbReference>
<dbReference type="SUPFAM" id="SSF56281">
    <property type="entry name" value="Metallo-hydrolase/oxidoreductase"/>
    <property type="match status" value="1"/>
</dbReference>
<protein>
    <recommendedName>
        <fullName evidence="3">MBL fold metallo-hydrolase</fullName>
    </recommendedName>
</protein>
<sequence>MSMKGDEPDLHEIDRYDGGVGWIAYPDETMERASHAFAVENEEADADDVWVVDPVDAPGVEDLLDGLGSVAGVVVGLDRHVRDSGELAARHDAPVYVPEWMTGVTEDLGPDVDVERFGSRLADTGFEAIRIRDSSVPPWQEVGLFDGETLIVPESLGSASYFRGDRERLGVHPMLRLTPPTSALSGLDPERVLVGHGVGVHERAAVAVEDAISDSRRKAPGLYAKTLASALPF</sequence>
<evidence type="ECO:0008006" key="3">
    <source>
        <dbReference type="Google" id="ProtNLM"/>
    </source>
</evidence>
<evidence type="ECO:0000313" key="1">
    <source>
        <dbReference type="EMBL" id="SNR25831.1"/>
    </source>
</evidence>
<name>A0A238UVA1_HALEZ</name>
<organism evidence="1 2">
    <name type="scientific">Halorubrum ezzemoulense</name>
    <name type="common">Halorubrum chaoviator</name>
    <dbReference type="NCBI Taxonomy" id="337243"/>
    <lineage>
        <taxon>Archaea</taxon>
        <taxon>Methanobacteriati</taxon>
        <taxon>Methanobacteriota</taxon>
        <taxon>Stenosarchaea group</taxon>
        <taxon>Halobacteria</taxon>
        <taxon>Halobacteriales</taxon>
        <taxon>Haloferacaceae</taxon>
        <taxon>Halorubrum</taxon>
    </lineage>
</organism>
<reference evidence="1 2" key="1">
    <citation type="submission" date="2017-06" db="EMBL/GenBank/DDBJ databases">
        <authorList>
            <person name="Kim H.J."/>
            <person name="Triplett B.A."/>
        </authorList>
    </citation>
    <scope>NUCLEOTIDE SEQUENCE [LARGE SCALE GENOMIC DNA]</scope>
    <source>
        <strain evidence="1 2">DSM 19316</strain>
    </source>
</reference>
<accession>A0A238UVA1</accession>
<dbReference type="Proteomes" id="UP000198297">
    <property type="component" value="Unassembled WGS sequence"/>
</dbReference>
<evidence type="ECO:0000313" key="2">
    <source>
        <dbReference type="Proteomes" id="UP000198297"/>
    </source>
</evidence>